<evidence type="ECO:0000313" key="3">
    <source>
        <dbReference type="Proteomes" id="UP001281614"/>
    </source>
</evidence>
<organism evidence="2 3">
    <name type="scientific">Colletotrichum kahawae</name>
    <name type="common">Coffee berry disease fungus</name>
    <dbReference type="NCBI Taxonomy" id="34407"/>
    <lineage>
        <taxon>Eukaryota</taxon>
        <taxon>Fungi</taxon>
        <taxon>Dikarya</taxon>
        <taxon>Ascomycota</taxon>
        <taxon>Pezizomycotina</taxon>
        <taxon>Sordariomycetes</taxon>
        <taxon>Hypocreomycetidae</taxon>
        <taxon>Glomerellales</taxon>
        <taxon>Glomerellaceae</taxon>
        <taxon>Colletotrichum</taxon>
        <taxon>Colletotrichum gloeosporioides species complex</taxon>
    </lineage>
</organism>
<gene>
    <name evidence="2" type="ORF">CKAH01_14346</name>
</gene>
<accession>A0AAE0DCM3</accession>
<comment type="caution">
    <text evidence="2">The sequence shown here is derived from an EMBL/GenBank/DDBJ whole genome shotgun (WGS) entry which is preliminary data.</text>
</comment>
<feature type="compositionally biased region" description="Polar residues" evidence="1">
    <location>
        <begin position="73"/>
        <end position="84"/>
    </location>
</feature>
<reference evidence="2" key="1">
    <citation type="submission" date="2023-02" db="EMBL/GenBank/DDBJ databases">
        <title>Colletotrichum kahawae CIFC_Que2 genome sequencing and assembly.</title>
        <authorList>
            <person name="Baroncelli R."/>
        </authorList>
    </citation>
    <scope>NUCLEOTIDE SEQUENCE</scope>
    <source>
        <strain evidence="2">CIFC_Que2</strain>
    </source>
</reference>
<proteinExistence type="predicted"/>
<feature type="region of interest" description="Disordered" evidence="1">
    <location>
        <begin position="49"/>
        <end position="114"/>
    </location>
</feature>
<evidence type="ECO:0000313" key="2">
    <source>
        <dbReference type="EMBL" id="KAK2771349.1"/>
    </source>
</evidence>
<dbReference type="AlphaFoldDB" id="A0AAE0DCM3"/>
<sequence>MATDIDRVKRLVVVPNSMEGAANISFTTSYGLAVNFNSRDAQISLALTRDQPATPHADADAVGSSEDIAPLTSLPSPASRTPKSPTRPAGASSQTQSEDVPVPAPAPTRPHPNNLGLRYKITPDYCCPSISCTPAWLGNPAFEVSSGLETHELKDKFPGVAPWITAFNAWLRRYCEAFDAKECHMGSGAEPFPDLEERNVFVVEGALLVAWLSLQAGVDRVSYDPEDEERYEFELGEDGAARALGRVIKGLKWEEEEAKDEE</sequence>
<protein>
    <submittedName>
        <fullName evidence="2">Uncharacterized protein</fullName>
    </submittedName>
</protein>
<name>A0AAE0DCM3_COLKA</name>
<dbReference type="EMBL" id="VYYT01000081">
    <property type="protein sequence ID" value="KAK2771349.1"/>
    <property type="molecule type" value="Genomic_DNA"/>
</dbReference>
<dbReference type="Proteomes" id="UP001281614">
    <property type="component" value="Unassembled WGS sequence"/>
</dbReference>
<keyword evidence="3" id="KW-1185">Reference proteome</keyword>
<evidence type="ECO:0000256" key="1">
    <source>
        <dbReference type="SAM" id="MobiDB-lite"/>
    </source>
</evidence>